<dbReference type="Gene3D" id="1.10.260.40">
    <property type="entry name" value="lambda repressor-like DNA-binding domains"/>
    <property type="match status" value="1"/>
</dbReference>
<evidence type="ECO:0000259" key="1">
    <source>
        <dbReference type="PROSITE" id="PS50943"/>
    </source>
</evidence>
<dbReference type="PROSITE" id="PS50943">
    <property type="entry name" value="HTH_CROC1"/>
    <property type="match status" value="1"/>
</dbReference>
<gene>
    <name evidence="2" type="ORF">RSO68_04450</name>
    <name evidence="3" type="ORF">SAMN04487956_1075</name>
</gene>
<dbReference type="RefSeq" id="WP_089847785.1">
    <property type="nucleotide sequence ID" value="NZ_FPAQ01000007.1"/>
</dbReference>
<dbReference type="GO" id="GO:0003677">
    <property type="term" value="F:DNA binding"/>
    <property type="evidence" value="ECO:0007669"/>
    <property type="project" value="InterPro"/>
</dbReference>
<reference evidence="2" key="3">
    <citation type="submission" date="2024-05" db="EMBL/GenBank/DDBJ databases">
        <title>Substrates and metabolic shifts associated with increased methane emissions in unrestored hypersaline salterns.</title>
        <authorList>
            <person name="Bueno De Mesquita C.P."/>
            <person name="Tringe S.G."/>
        </authorList>
    </citation>
    <scope>NUCLEOTIDE SEQUENCE</scope>
    <source>
        <strain evidence="2">I4</strain>
    </source>
</reference>
<keyword evidence="5" id="KW-1185">Reference proteome</keyword>
<dbReference type="OrthoDB" id="9791537at2"/>
<protein>
    <submittedName>
        <fullName evidence="2 3">Helix-turn-helix</fullName>
    </submittedName>
</protein>
<dbReference type="EMBL" id="FPAQ01000007">
    <property type="protein sequence ID" value="SFT53639.1"/>
    <property type="molecule type" value="Genomic_DNA"/>
</dbReference>
<dbReference type="InterPro" id="IPR010982">
    <property type="entry name" value="Lambda_DNA-bd_dom_sf"/>
</dbReference>
<dbReference type="Proteomes" id="UP001255917">
    <property type="component" value="Unassembled WGS sequence"/>
</dbReference>
<accession>A0A1I6YT97</accession>
<evidence type="ECO:0000313" key="4">
    <source>
        <dbReference type="Proteomes" id="UP000199594"/>
    </source>
</evidence>
<dbReference type="AlphaFoldDB" id="A0A1I6YT97"/>
<dbReference type="SUPFAM" id="SSF51306">
    <property type="entry name" value="LexA/Signal peptidase"/>
    <property type="match status" value="1"/>
</dbReference>
<dbReference type="Proteomes" id="UP000199594">
    <property type="component" value="Unassembled WGS sequence"/>
</dbReference>
<dbReference type="Pfam" id="PF01381">
    <property type="entry name" value="HTH_3"/>
    <property type="match status" value="1"/>
</dbReference>
<dbReference type="CDD" id="cd00093">
    <property type="entry name" value="HTH_XRE"/>
    <property type="match status" value="1"/>
</dbReference>
<dbReference type="InterPro" id="IPR036286">
    <property type="entry name" value="LexA/Signal_pep-like_sf"/>
</dbReference>
<name>A0A1I6YT97_9GAMM</name>
<reference evidence="3 4" key="1">
    <citation type="submission" date="2016-10" db="EMBL/GenBank/DDBJ databases">
        <authorList>
            <person name="de Groot N.N."/>
        </authorList>
    </citation>
    <scope>NUCLEOTIDE SEQUENCE [LARGE SCALE GENOMIC DNA]</scope>
    <source>
        <strain evidence="3 4">CGMCC 1.6493</strain>
    </source>
</reference>
<evidence type="ECO:0000313" key="2">
    <source>
        <dbReference type="EMBL" id="MDT8878710.1"/>
    </source>
</evidence>
<dbReference type="InterPro" id="IPR001387">
    <property type="entry name" value="Cro/C1-type_HTH"/>
</dbReference>
<evidence type="ECO:0000313" key="3">
    <source>
        <dbReference type="EMBL" id="SFT53639.1"/>
    </source>
</evidence>
<proteinExistence type="predicted"/>
<evidence type="ECO:0000313" key="5">
    <source>
        <dbReference type="Proteomes" id="UP001255917"/>
    </source>
</evidence>
<dbReference type="EMBL" id="JAVXUR010000001">
    <property type="protein sequence ID" value="MDT8878710.1"/>
    <property type="molecule type" value="Genomic_DNA"/>
</dbReference>
<organism evidence="3 4">
    <name type="scientific">Halomonas saccharevitans</name>
    <dbReference type="NCBI Taxonomy" id="416872"/>
    <lineage>
        <taxon>Bacteria</taxon>
        <taxon>Pseudomonadati</taxon>
        <taxon>Pseudomonadota</taxon>
        <taxon>Gammaproteobacteria</taxon>
        <taxon>Oceanospirillales</taxon>
        <taxon>Halomonadaceae</taxon>
        <taxon>Halomonas</taxon>
    </lineage>
</organism>
<sequence length="195" mass="21868">METLGPRIKKLRLEAKLNKAALARRVGVSDVTISYWESGAIKQIGHERLVALAQALNCPLSRLLEDEGSHASPLYLRRRLPLPWQDGKQRVIELPIDMVPGQRWDGDCHLVTPAPDEAFDFLMEGDLVAIATSDIFRQPGLYLIEDDGELAIRRVTQGPTGELIFQRQDSDELIPYAPSCRLVGKLVAHWRAQPL</sequence>
<feature type="domain" description="HTH cro/C1-type" evidence="1">
    <location>
        <begin position="8"/>
        <end position="63"/>
    </location>
</feature>
<reference evidence="5" key="2">
    <citation type="submission" date="2023-07" db="EMBL/GenBank/DDBJ databases">
        <title>Substrates and metabolic shifts associated with increased methane emissions in unrestored hypersaline salterns.</title>
        <authorList>
            <person name="Bueno De Mesquita C.P."/>
            <person name="Tringe S.G."/>
        </authorList>
    </citation>
    <scope>NUCLEOTIDE SEQUENCE [LARGE SCALE GENOMIC DNA]</scope>
    <source>
        <strain evidence="5">I4</strain>
    </source>
</reference>
<dbReference type="SMART" id="SM00530">
    <property type="entry name" value="HTH_XRE"/>
    <property type="match status" value="1"/>
</dbReference>
<dbReference type="SUPFAM" id="SSF47413">
    <property type="entry name" value="lambda repressor-like DNA-binding domains"/>
    <property type="match status" value="1"/>
</dbReference>